<dbReference type="GO" id="GO:0072583">
    <property type="term" value="P:clathrin-dependent endocytosis"/>
    <property type="evidence" value="ECO:0007669"/>
    <property type="project" value="InterPro"/>
</dbReference>
<dbReference type="GO" id="GO:0048268">
    <property type="term" value="P:clathrin coat assembly"/>
    <property type="evidence" value="ECO:0007669"/>
    <property type="project" value="InterPro"/>
</dbReference>
<dbReference type="eggNOG" id="KOG0251">
    <property type="taxonomic scope" value="Eukaryota"/>
</dbReference>
<dbReference type="GO" id="GO:0032050">
    <property type="term" value="F:clathrin heavy chain binding"/>
    <property type="evidence" value="ECO:0007669"/>
    <property type="project" value="TreeGrafter"/>
</dbReference>
<keyword evidence="4" id="KW-1185">Reference proteome</keyword>
<dbReference type="InterPro" id="IPR011417">
    <property type="entry name" value="ANTH_dom"/>
</dbReference>
<dbReference type="AlphaFoldDB" id="G0W877"/>
<dbReference type="EMBL" id="HE580269">
    <property type="protein sequence ID" value="CCD23988.1"/>
    <property type="molecule type" value="Genomic_DNA"/>
</dbReference>
<dbReference type="GeneID" id="11496363"/>
<dbReference type="Pfam" id="PF07651">
    <property type="entry name" value="ANTH"/>
    <property type="match status" value="1"/>
</dbReference>
<dbReference type="GO" id="GO:0005886">
    <property type="term" value="C:plasma membrane"/>
    <property type="evidence" value="ECO:0007669"/>
    <property type="project" value="EnsemblFungi"/>
</dbReference>
<dbReference type="SUPFAM" id="SSF89009">
    <property type="entry name" value="GAT-like domain"/>
    <property type="match status" value="1"/>
</dbReference>
<evidence type="ECO:0000313" key="3">
    <source>
        <dbReference type="EMBL" id="CCD23988.1"/>
    </source>
</evidence>
<dbReference type="InterPro" id="IPR008942">
    <property type="entry name" value="ENTH_VHS"/>
</dbReference>
<dbReference type="SMART" id="SM00273">
    <property type="entry name" value="ENTH"/>
    <property type="match status" value="1"/>
</dbReference>
<protein>
    <recommendedName>
        <fullName evidence="2">ENTH domain-containing protein</fullName>
    </recommendedName>
</protein>
<dbReference type="PANTHER" id="PTHR22951">
    <property type="entry name" value="CLATHRIN ASSEMBLY PROTEIN"/>
    <property type="match status" value="1"/>
</dbReference>
<dbReference type="Proteomes" id="UP000000689">
    <property type="component" value="Chromosome 3"/>
</dbReference>
<feature type="domain" description="ENTH" evidence="2">
    <location>
        <begin position="1"/>
        <end position="124"/>
    </location>
</feature>
<dbReference type="OrthoDB" id="44015at2759"/>
<gene>
    <name evidence="3" type="primary">NDAI0C03280</name>
    <name evidence="3" type="ordered locus">NDAI_0C03280</name>
</gene>
<dbReference type="GO" id="GO:0005546">
    <property type="term" value="F:phosphatidylinositol-4,5-bisphosphate binding"/>
    <property type="evidence" value="ECO:0007669"/>
    <property type="project" value="TreeGrafter"/>
</dbReference>
<dbReference type="GO" id="GO:0030136">
    <property type="term" value="C:clathrin-coated vesicle"/>
    <property type="evidence" value="ECO:0007669"/>
    <property type="project" value="InterPro"/>
</dbReference>
<feature type="region of interest" description="Disordered" evidence="1">
    <location>
        <begin position="392"/>
        <end position="419"/>
    </location>
</feature>
<dbReference type="InterPro" id="IPR014712">
    <property type="entry name" value="ANTH_dom_sf"/>
</dbReference>
<evidence type="ECO:0000256" key="1">
    <source>
        <dbReference type="SAM" id="MobiDB-lite"/>
    </source>
</evidence>
<name>G0W877_NAUDC</name>
<dbReference type="GO" id="GO:0005905">
    <property type="term" value="C:clathrin-coated pit"/>
    <property type="evidence" value="ECO:0007669"/>
    <property type="project" value="TreeGrafter"/>
</dbReference>
<dbReference type="InterPro" id="IPR013809">
    <property type="entry name" value="ENTH"/>
</dbReference>
<dbReference type="PANTHER" id="PTHR22951:SF5">
    <property type="entry name" value="PHOSPHATIDYLINOSITOL-BINDING CLATHRIN ASSEMBLY PROTEIN LAP"/>
    <property type="match status" value="1"/>
</dbReference>
<feature type="region of interest" description="Disordered" evidence="1">
    <location>
        <begin position="537"/>
        <end position="567"/>
    </location>
</feature>
<reference evidence="3 4" key="1">
    <citation type="journal article" date="2011" name="Proc. Natl. Acad. Sci. U.S.A.">
        <title>Evolutionary erosion of yeast sex chromosomes by mating-type switching accidents.</title>
        <authorList>
            <person name="Gordon J.L."/>
            <person name="Armisen D."/>
            <person name="Proux-Wera E."/>
            <person name="Oheigeartaigh S.S."/>
            <person name="Byrne K.P."/>
            <person name="Wolfe K.H."/>
        </authorList>
    </citation>
    <scope>NUCLEOTIDE SEQUENCE [LARGE SCALE GENOMIC DNA]</scope>
    <source>
        <strain evidence="4">ATCC 10597 / BCRC 20456 / CBS 421 / NBRC 0211 / NRRL Y-12639</strain>
    </source>
</reference>
<accession>G0W877</accession>
<dbReference type="Gene3D" id="1.20.58.150">
    <property type="entry name" value="ANTH domain"/>
    <property type="match status" value="1"/>
</dbReference>
<dbReference type="GO" id="GO:0006900">
    <property type="term" value="P:vesicle budding from membrane"/>
    <property type="evidence" value="ECO:0007669"/>
    <property type="project" value="TreeGrafter"/>
</dbReference>
<dbReference type="HOGENOM" id="CLU_025901_0_0_1"/>
<dbReference type="SUPFAM" id="SSF48464">
    <property type="entry name" value="ENTH/VHS domain"/>
    <property type="match status" value="1"/>
</dbReference>
<dbReference type="InterPro" id="IPR045192">
    <property type="entry name" value="AP180-like"/>
</dbReference>
<dbReference type="PROSITE" id="PS50942">
    <property type="entry name" value="ENTH"/>
    <property type="match status" value="1"/>
</dbReference>
<dbReference type="RefSeq" id="XP_003669231.1">
    <property type="nucleotide sequence ID" value="XM_003669183.1"/>
</dbReference>
<dbReference type="CDD" id="cd16988">
    <property type="entry name" value="ANTH_N_YAP180"/>
    <property type="match status" value="1"/>
</dbReference>
<dbReference type="Gene3D" id="1.25.40.90">
    <property type="match status" value="1"/>
</dbReference>
<dbReference type="STRING" id="1071378.G0W877"/>
<proteinExistence type="predicted"/>
<evidence type="ECO:0000313" key="4">
    <source>
        <dbReference type="Proteomes" id="UP000000689"/>
    </source>
</evidence>
<sequence length="719" mass="81083">MTTYMKLVKGATKIKLAPPKLKYIEPILLGSADPNDFREIIRALEARISDSAWTIAYKSVIMVHLLIREGDKNVTLDYLSNDLDFFTLSSSISNNSTAETRYLTRYANYLKIRCQEFGKTNKDYVREGYSNLKLSTDPSPRDLQKALQHVESLEVQISSLLKLKYSQMDLNNELLLFSFKLLVQDLLALYNALNEGIITLLETFFELSHRNAEKTLDLYKTFVNLTEHVVKYLKSGKSIGMKIPVIKHITTKLIRSLEEHLLEDERTHNTFSQSSTSIGNGTPDATIDNNNNNNNSKASESSAQVRLDQIREQKRILQEQLNNQQVLISPVSPTSTTNTYNPFSIDSVTLDQSQSHIQAQIPIVQSQTQIAQATSNPFMFVPQQTTSTTAFQQTAPNVSSQGPQQQPAYQPQTSAPVPAPAHAQQQGLQHINTFSASNQNQIVQLHHPFQTYETTHAFPSAQQQIPDGYINSTYNQHTTGNIQNNNNVQPQTNNNNISLNGEKILHPQATGSKNPFSMDNITKNIEQREQINPFSTTNFEESDNNQFQPTQISSQINSQLPASSSSINNINNPFSVSSPQLQSHSMNLAQTTYDIQSQMPPQMQSHQLIQHTQTAPSIPIQQHGTGFMTNSNNNNNNNNNNVATIPQNNMTTDQPPQQQLPQQIQQLNTEYNPFGMQNQTAYQPQMQSQMQPQPQPQMQQYNQYANNFNQQQTPNLIDI</sequence>
<feature type="compositionally biased region" description="Polar residues" evidence="1">
    <location>
        <begin position="537"/>
        <end position="562"/>
    </location>
</feature>
<dbReference type="GO" id="GO:0000149">
    <property type="term" value="F:SNARE binding"/>
    <property type="evidence" value="ECO:0007669"/>
    <property type="project" value="TreeGrafter"/>
</dbReference>
<dbReference type="KEGG" id="ndi:NDAI_0C03280"/>
<dbReference type="GO" id="GO:0005545">
    <property type="term" value="F:1-phosphatidylinositol binding"/>
    <property type="evidence" value="ECO:0007669"/>
    <property type="project" value="InterPro"/>
</dbReference>
<feature type="compositionally biased region" description="Polar residues" evidence="1">
    <location>
        <begin position="269"/>
        <end position="280"/>
    </location>
</feature>
<evidence type="ECO:0000259" key="2">
    <source>
        <dbReference type="PROSITE" id="PS50942"/>
    </source>
</evidence>
<organism evidence="3 4">
    <name type="scientific">Naumovozyma dairenensis (strain ATCC 10597 / BCRC 20456 / CBS 421 / NBRC 0211 / NRRL Y-12639)</name>
    <name type="common">Saccharomyces dairenensis</name>
    <dbReference type="NCBI Taxonomy" id="1071378"/>
    <lineage>
        <taxon>Eukaryota</taxon>
        <taxon>Fungi</taxon>
        <taxon>Dikarya</taxon>
        <taxon>Ascomycota</taxon>
        <taxon>Saccharomycotina</taxon>
        <taxon>Saccharomycetes</taxon>
        <taxon>Saccharomycetales</taxon>
        <taxon>Saccharomycetaceae</taxon>
        <taxon>Naumovozyma</taxon>
    </lineage>
</organism>
<feature type="region of interest" description="Disordered" evidence="1">
    <location>
        <begin position="266"/>
        <end position="306"/>
    </location>
</feature>